<dbReference type="AlphaFoldDB" id="A0A4Y9YFQ7"/>
<organism evidence="1 2">
    <name type="scientific">Dentipellis fragilis</name>
    <dbReference type="NCBI Taxonomy" id="205917"/>
    <lineage>
        <taxon>Eukaryota</taxon>
        <taxon>Fungi</taxon>
        <taxon>Dikarya</taxon>
        <taxon>Basidiomycota</taxon>
        <taxon>Agaricomycotina</taxon>
        <taxon>Agaricomycetes</taxon>
        <taxon>Russulales</taxon>
        <taxon>Hericiaceae</taxon>
        <taxon>Dentipellis</taxon>
    </lineage>
</organism>
<dbReference type="OrthoDB" id="10361063at2759"/>
<gene>
    <name evidence="1" type="ORF">EVG20_g7436</name>
</gene>
<accession>A0A4Y9YFQ7</accession>
<dbReference type="EMBL" id="SEOQ01000565">
    <property type="protein sequence ID" value="TFY60397.1"/>
    <property type="molecule type" value="Genomic_DNA"/>
</dbReference>
<reference evidence="1 2" key="1">
    <citation type="submission" date="2019-02" db="EMBL/GenBank/DDBJ databases">
        <title>Genome sequencing of the rare red list fungi Dentipellis fragilis.</title>
        <authorList>
            <person name="Buettner E."/>
            <person name="Kellner H."/>
        </authorList>
    </citation>
    <scope>NUCLEOTIDE SEQUENCE [LARGE SCALE GENOMIC DNA]</scope>
    <source>
        <strain evidence="1 2">DSM 105465</strain>
    </source>
</reference>
<name>A0A4Y9YFQ7_9AGAM</name>
<keyword evidence="2" id="KW-1185">Reference proteome</keyword>
<proteinExistence type="predicted"/>
<evidence type="ECO:0000313" key="1">
    <source>
        <dbReference type="EMBL" id="TFY60397.1"/>
    </source>
</evidence>
<comment type="caution">
    <text evidence="1">The sequence shown here is derived from an EMBL/GenBank/DDBJ whole genome shotgun (WGS) entry which is preliminary data.</text>
</comment>
<sequence length="169" mass="18791">MRAVMTRIVSGYIFDSSDLKQFIHKLLGDDDPWLAENGGTTSHYTVLVQWLQSLPRAERVASVQCIALPSRTAFYSLLTFAITGIAEHHSSKARISETEKQQKMRDRFVEKVNAAAGTPVLMPERMKYFSLEATCLAGPVGECCFDYKKWVATERQAVNKGDAAAEAEA</sequence>
<dbReference type="Proteomes" id="UP000298327">
    <property type="component" value="Unassembled WGS sequence"/>
</dbReference>
<evidence type="ECO:0000313" key="2">
    <source>
        <dbReference type="Proteomes" id="UP000298327"/>
    </source>
</evidence>
<protein>
    <submittedName>
        <fullName evidence="1">Uncharacterized protein</fullName>
    </submittedName>
</protein>